<protein>
    <submittedName>
        <fullName evidence="2">Uncharacterized protein</fullName>
    </submittedName>
</protein>
<comment type="caution">
    <text evidence="2">The sequence shown here is derived from an EMBL/GenBank/DDBJ whole genome shotgun (WGS) entry which is preliminary data.</text>
</comment>
<accession>A0A7W8P2Z7</accession>
<evidence type="ECO:0000256" key="1">
    <source>
        <dbReference type="SAM" id="Phobius"/>
    </source>
</evidence>
<feature type="transmembrane region" description="Helical" evidence="1">
    <location>
        <begin position="21"/>
        <end position="39"/>
    </location>
</feature>
<evidence type="ECO:0000313" key="2">
    <source>
        <dbReference type="EMBL" id="MBB5398327.1"/>
    </source>
</evidence>
<evidence type="ECO:0000313" key="3">
    <source>
        <dbReference type="Proteomes" id="UP000592820"/>
    </source>
</evidence>
<name>A0A7W8P2Z7_9BURK</name>
<organism evidence="2 3">
    <name type="scientific">Paraburkholderia youngii</name>
    <dbReference type="NCBI Taxonomy" id="2782701"/>
    <lineage>
        <taxon>Bacteria</taxon>
        <taxon>Pseudomonadati</taxon>
        <taxon>Pseudomonadota</taxon>
        <taxon>Betaproteobacteria</taxon>
        <taxon>Burkholderiales</taxon>
        <taxon>Burkholderiaceae</taxon>
        <taxon>Paraburkholderia</taxon>
    </lineage>
</organism>
<keyword evidence="1" id="KW-0472">Membrane</keyword>
<gene>
    <name evidence="2" type="ORF">HDG41_000363</name>
</gene>
<keyword evidence="1" id="KW-1133">Transmembrane helix</keyword>
<dbReference type="Proteomes" id="UP000592820">
    <property type="component" value="Unassembled WGS sequence"/>
</dbReference>
<proteinExistence type="predicted"/>
<dbReference type="EMBL" id="JACHDE010000001">
    <property type="protein sequence ID" value="MBB5398327.1"/>
    <property type="molecule type" value="Genomic_DNA"/>
</dbReference>
<keyword evidence="1" id="KW-0812">Transmembrane</keyword>
<sequence length="44" mass="4852">MATGGGPTPEQWARMSKKQKTFYWIFVAVIAAVIGSAVIEKLLR</sequence>
<reference evidence="2 3" key="1">
    <citation type="submission" date="2020-08" db="EMBL/GenBank/DDBJ databases">
        <title>Genomic Encyclopedia of Type Strains, Phase IV (KMG-V): Genome sequencing to study the core and pangenomes of soil and plant-associated prokaryotes.</title>
        <authorList>
            <person name="Whitman W."/>
        </authorList>
    </citation>
    <scope>NUCLEOTIDE SEQUENCE [LARGE SCALE GENOMIC DNA]</scope>
    <source>
        <strain evidence="2 3">JPY162</strain>
    </source>
</reference>
<dbReference type="AlphaFoldDB" id="A0A7W8P2Z7"/>